<feature type="active site" description="Nucleophile" evidence="4 5">
    <location>
        <position position="82"/>
    </location>
</feature>
<comment type="function">
    <text evidence="4">Formation of pseudouridine at positions 38, 39 and 40 in the anticodon stem and loop of transfer RNAs.</text>
</comment>
<dbReference type="InterPro" id="IPR020103">
    <property type="entry name" value="PsdUridine_synth_cat_dom_sf"/>
</dbReference>
<feature type="domain" description="Pseudouridine synthase I TruA alpha/beta" evidence="9">
    <location>
        <begin position="185"/>
        <end position="287"/>
    </location>
</feature>
<dbReference type="PIRSF" id="PIRSF001430">
    <property type="entry name" value="tRNA_psdUrid_synth"/>
    <property type="match status" value="1"/>
</dbReference>
<organism evidence="10 11">
    <name type="scientific">Thermasporomyces composti</name>
    <dbReference type="NCBI Taxonomy" id="696763"/>
    <lineage>
        <taxon>Bacteria</taxon>
        <taxon>Bacillati</taxon>
        <taxon>Actinomycetota</taxon>
        <taxon>Actinomycetes</taxon>
        <taxon>Propionibacteriales</taxon>
        <taxon>Nocardioidaceae</taxon>
        <taxon>Thermasporomyces</taxon>
    </lineage>
</organism>
<dbReference type="AlphaFoldDB" id="A0A3D9V9I0"/>
<name>A0A3D9V9I0_THECX</name>
<protein>
    <recommendedName>
        <fullName evidence="4">tRNA pseudouridine synthase A</fullName>
        <ecNumber evidence="4">5.4.99.12</ecNumber>
    </recommendedName>
    <alternativeName>
        <fullName evidence="4">tRNA pseudouridine(38-40) synthase</fullName>
    </alternativeName>
    <alternativeName>
        <fullName evidence="4">tRNA pseudouridylate synthase I</fullName>
    </alternativeName>
    <alternativeName>
        <fullName evidence="4">tRNA-uridine isomerase I</fullName>
    </alternativeName>
</protein>
<dbReference type="OrthoDB" id="9811823at2"/>
<evidence type="ECO:0000256" key="2">
    <source>
        <dbReference type="ARBA" id="ARBA00022694"/>
    </source>
</evidence>
<dbReference type="GO" id="GO:0031119">
    <property type="term" value="P:tRNA pseudouridine synthesis"/>
    <property type="evidence" value="ECO:0007669"/>
    <property type="project" value="UniProtKB-UniRule"/>
</dbReference>
<evidence type="ECO:0000256" key="3">
    <source>
        <dbReference type="ARBA" id="ARBA00023235"/>
    </source>
</evidence>
<dbReference type="SUPFAM" id="SSF55120">
    <property type="entry name" value="Pseudouridine synthase"/>
    <property type="match status" value="1"/>
</dbReference>
<keyword evidence="3 4" id="KW-0413">Isomerase</keyword>
<feature type="region of interest" description="Disordered" evidence="8">
    <location>
        <begin position="1"/>
        <end position="22"/>
    </location>
</feature>
<dbReference type="FunFam" id="3.30.70.660:FF:000003">
    <property type="entry name" value="tRNA pseudouridine synthase A"/>
    <property type="match status" value="1"/>
</dbReference>
<dbReference type="CDD" id="cd02570">
    <property type="entry name" value="PseudoU_synth_EcTruA"/>
    <property type="match status" value="1"/>
</dbReference>
<comment type="caution">
    <text evidence="4">Lacks conserved residue(s) required for the propagation of feature annotation.</text>
</comment>
<dbReference type="EC" id="5.4.99.12" evidence="4"/>
<feature type="binding site" evidence="4 6">
    <location>
        <position position="151"/>
    </location>
    <ligand>
        <name>substrate</name>
    </ligand>
</feature>
<dbReference type="PANTHER" id="PTHR11142:SF0">
    <property type="entry name" value="TRNA PSEUDOURIDINE SYNTHASE-LIKE 1"/>
    <property type="match status" value="1"/>
</dbReference>
<evidence type="ECO:0000256" key="7">
    <source>
        <dbReference type="RuleBase" id="RU003792"/>
    </source>
</evidence>
<feature type="compositionally biased region" description="Polar residues" evidence="8">
    <location>
        <begin position="1"/>
        <end position="13"/>
    </location>
</feature>
<evidence type="ECO:0000256" key="8">
    <source>
        <dbReference type="SAM" id="MobiDB-lite"/>
    </source>
</evidence>
<comment type="subunit">
    <text evidence="4">Homodimer.</text>
</comment>
<keyword evidence="2 4" id="KW-0819">tRNA processing</keyword>
<evidence type="ECO:0000256" key="5">
    <source>
        <dbReference type="PIRSR" id="PIRSR001430-1"/>
    </source>
</evidence>
<dbReference type="GO" id="GO:0003723">
    <property type="term" value="F:RNA binding"/>
    <property type="evidence" value="ECO:0007669"/>
    <property type="project" value="InterPro"/>
</dbReference>
<comment type="caution">
    <text evidence="10">The sequence shown here is derived from an EMBL/GenBank/DDBJ whole genome shotgun (WGS) entry which is preliminary data.</text>
</comment>
<dbReference type="InterPro" id="IPR020094">
    <property type="entry name" value="TruA/RsuA/RluB/E/F_N"/>
</dbReference>
<dbReference type="FunFam" id="3.30.70.580:FF:000008">
    <property type="entry name" value="tRNA pseudouridine synthase A"/>
    <property type="match status" value="1"/>
</dbReference>
<feature type="domain" description="Pseudouridine synthase I TruA alpha/beta" evidence="9">
    <location>
        <begin position="37"/>
        <end position="144"/>
    </location>
</feature>
<sequence>MTDTAAESATPPDQTEAADVGEIGVAEPTVRLRLDLAYDGTDFFGWAAQPGLRTVQGVVEQTLQRVLRLEKPPTTTCAGRTDAGVHARGQVCHVDVPAAAYAAVSGRSSLPPAHALTRRLAGALPADVRVRRVEEAPDGFDARFSALWRRYAYRICDDPAVADPLRRREVLDHPRRLDHEAMNDAARRLLGEHDFAAFCRAREGATTVRTLLELSWDRDATGLLVARVIADAFCHSMVRALVGALLRVGEGRRPVEWPAQVLAARVRDPAVPVVPARGLTLEEVAYPPANQLAARAALTRRVRTHPGDDRG</sequence>
<evidence type="ECO:0000256" key="6">
    <source>
        <dbReference type="PIRSR" id="PIRSR001430-2"/>
    </source>
</evidence>
<dbReference type="NCBIfam" id="TIGR00071">
    <property type="entry name" value="hisT_truA"/>
    <property type="match status" value="1"/>
</dbReference>
<evidence type="ECO:0000256" key="1">
    <source>
        <dbReference type="ARBA" id="ARBA00009375"/>
    </source>
</evidence>
<evidence type="ECO:0000313" key="11">
    <source>
        <dbReference type="Proteomes" id="UP000256485"/>
    </source>
</evidence>
<dbReference type="GO" id="GO:0160147">
    <property type="term" value="F:tRNA pseudouridine(38-40) synthase activity"/>
    <property type="evidence" value="ECO:0007669"/>
    <property type="project" value="UniProtKB-EC"/>
</dbReference>
<dbReference type="Proteomes" id="UP000256485">
    <property type="component" value="Unassembled WGS sequence"/>
</dbReference>
<keyword evidence="11" id="KW-1185">Reference proteome</keyword>
<dbReference type="Pfam" id="PF01416">
    <property type="entry name" value="PseudoU_synth_1"/>
    <property type="match status" value="2"/>
</dbReference>
<gene>
    <name evidence="4" type="primary">truA</name>
    <name evidence="10" type="ORF">DFJ64_2797</name>
</gene>
<evidence type="ECO:0000256" key="4">
    <source>
        <dbReference type="HAMAP-Rule" id="MF_00171"/>
    </source>
</evidence>
<dbReference type="Gene3D" id="3.30.70.660">
    <property type="entry name" value="Pseudouridine synthase I, catalytic domain, C-terminal subdomain"/>
    <property type="match status" value="1"/>
</dbReference>
<dbReference type="InterPro" id="IPR020097">
    <property type="entry name" value="PsdUridine_synth_TruA_a/b_dom"/>
</dbReference>
<dbReference type="Gene3D" id="3.30.70.580">
    <property type="entry name" value="Pseudouridine synthase I, catalytic domain, N-terminal subdomain"/>
    <property type="match status" value="1"/>
</dbReference>
<reference evidence="10 11" key="1">
    <citation type="submission" date="2018-08" db="EMBL/GenBank/DDBJ databases">
        <title>Sequencing the genomes of 1000 actinobacteria strains.</title>
        <authorList>
            <person name="Klenk H.-P."/>
        </authorList>
    </citation>
    <scope>NUCLEOTIDE SEQUENCE [LARGE SCALE GENOMIC DNA]</scope>
    <source>
        <strain evidence="10 11">DSM 22891</strain>
    </source>
</reference>
<proteinExistence type="inferred from homology"/>
<dbReference type="EMBL" id="QTUC01000001">
    <property type="protein sequence ID" value="REF37353.1"/>
    <property type="molecule type" value="Genomic_DNA"/>
</dbReference>
<dbReference type="InterPro" id="IPR020095">
    <property type="entry name" value="PsdUridine_synth_TruA_C"/>
</dbReference>
<comment type="catalytic activity">
    <reaction evidence="4 7">
        <text>uridine(38/39/40) in tRNA = pseudouridine(38/39/40) in tRNA</text>
        <dbReference type="Rhea" id="RHEA:22376"/>
        <dbReference type="Rhea" id="RHEA-COMP:10085"/>
        <dbReference type="Rhea" id="RHEA-COMP:10087"/>
        <dbReference type="ChEBI" id="CHEBI:65314"/>
        <dbReference type="ChEBI" id="CHEBI:65315"/>
        <dbReference type="EC" id="5.4.99.12"/>
    </reaction>
</comment>
<comment type="similarity">
    <text evidence="1 4 7">Belongs to the tRNA pseudouridine synthase TruA family.</text>
</comment>
<dbReference type="InterPro" id="IPR001406">
    <property type="entry name" value="PsdUridine_synth_TruA"/>
</dbReference>
<dbReference type="HAMAP" id="MF_00171">
    <property type="entry name" value="TruA"/>
    <property type="match status" value="1"/>
</dbReference>
<evidence type="ECO:0000259" key="9">
    <source>
        <dbReference type="Pfam" id="PF01416"/>
    </source>
</evidence>
<accession>A0A3D9V9I0</accession>
<dbReference type="PANTHER" id="PTHR11142">
    <property type="entry name" value="PSEUDOURIDYLATE SYNTHASE"/>
    <property type="match status" value="1"/>
</dbReference>
<evidence type="ECO:0000313" key="10">
    <source>
        <dbReference type="EMBL" id="REF37353.1"/>
    </source>
</evidence>